<dbReference type="Gene3D" id="3.10.28.10">
    <property type="entry name" value="Homing endonucleases"/>
    <property type="match status" value="1"/>
</dbReference>
<sequence length="160" mass="18651">MLKLTEIEKAYIAGFLDGDGSINVQIVRRKDYVLKFQIRFTITFFQKTSRYWFLTYLHKKLKTGVLRKRNDGVSELTLTGWQTVKTFLTTFKPYIRLKRRQAVLVLKIIDKLSQSKDPQSFISLCELADQIAFLNDSKKRAITATVVRSELGLDNYFKSL</sequence>
<gene>
    <name evidence="2" type="primary">orf161</name>
</gene>
<evidence type="ECO:0000313" key="2">
    <source>
        <dbReference type="EMBL" id="QIZ74021.1"/>
    </source>
</evidence>
<organism evidence="2">
    <name type="scientific">Chaetophoropsis cf. attenuata FACHB-2291</name>
    <dbReference type="NCBI Taxonomy" id="2725790"/>
    <lineage>
        <taxon>Eukaryota</taxon>
        <taxon>Viridiplantae</taxon>
        <taxon>Chlorophyta</taxon>
        <taxon>core chlorophytes</taxon>
        <taxon>Chlorophyceae</taxon>
        <taxon>OCC clade</taxon>
        <taxon>Chaetophorales</taxon>
        <taxon>Chaetophoraceae</taxon>
        <taxon>Chaetophoropsis</taxon>
    </lineage>
</organism>
<accession>A0A6H1U597</accession>
<keyword evidence="2" id="KW-0540">Nuclease</keyword>
<keyword evidence="2" id="KW-0150">Chloroplast</keyword>
<dbReference type="EMBL" id="MN701986">
    <property type="protein sequence ID" value="QIZ74021.1"/>
    <property type="molecule type" value="Genomic_DNA"/>
</dbReference>
<geneLocation type="chloroplast" evidence="2"/>
<keyword evidence="2" id="KW-0378">Hydrolase</keyword>
<reference evidence="2" key="1">
    <citation type="submission" date="2019-11" db="EMBL/GenBank/DDBJ databases">
        <title>The Chloroplast Genome of the Green Alga Chaetophora sp.</title>
        <authorList>
            <person name="Liu B."/>
        </authorList>
    </citation>
    <scope>NUCLEOTIDE SEQUENCE</scope>
    <source>
        <strain evidence="2">FACHB-2291</strain>
    </source>
</reference>
<dbReference type="InterPro" id="IPR027434">
    <property type="entry name" value="Homing_endonucl"/>
</dbReference>
<dbReference type="GO" id="GO:0004519">
    <property type="term" value="F:endonuclease activity"/>
    <property type="evidence" value="ECO:0007669"/>
    <property type="project" value="UniProtKB-KW"/>
</dbReference>
<dbReference type="Pfam" id="PF00961">
    <property type="entry name" value="LAGLIDADG_1"/>
    <property type="match status" value="1"/>
</dbReference>
<name>A0A6H1U597_9CHLO</name>
<keyword evidence="2" id="KW-0934">Plastid</keyword>
<dbReference type="InterPro" id="IPR004860">
    <property type="entry name" value="LAGLIDADG_dom"/>
</dbReference>
<evidence type="ECO:0000259" key="1">
    <source>
        <dbReference type="Pfam" id="PF00961"/>
    </source>
</evidence>
<proteinExistence type="predicted"/>
<keyword evidence="2" id="KW-0255">Endonuclease</keyword>
<dbReference type="AlphaFoldDB" id="A0A6H1U597"/>
<dbReference type="SUPFAM" id="SSF55608">
    <property type="entry name" value="Homing endonucleases"/>
    <property type="match status" value="1"/>
</dbReference>
<protein>
    <submittedName>
        <fullName evidence="2">Putative site-specific DNA endonuclease</fullName>
    </submittedName>
</protein>
<feature type="domain" description="Homing endonuclease LAGLIDADG" evidence="1">
    <location>
        <begin position="12"/>
        <end position="96"/>
    </location>
</feature>